<dbReference type="EMBL" id="AAXW01000002">
    <property type="protein sequence ID" value="EAZ93309.1"/>
    <property type="molecule type" value="Genomic_DNA"/>
</dbReference>
<name>A3IHM7_9CHRO</name>
<gene>
    <name evidence="1" type="ORF">CY0110_15977</name>
</gene>
<comment type="caution">
    <text evidence="1">The sequence shown here is derived from an EMBL/GenBank/DDBJ whole genome shotgun (WGS) entry which is preliminary data.</text>
</comment>
<accession>A3IHM7</accession>
<sequence length="54" mass="6090">MGLFLGEKAQWRVARGDFLAHGRGWLKTHFCSDHSPLTPINCYSFALGYLGHEP</sequence>
<dbReference type="Proteomes" id="UP000003781">
    <property type="component" value="Unassembled WGS sequence"/>
</dbReference>
<keyword evidence="2" id="KW-1185">Reference proteome</keyword>
<reference evidence="1 2" key="1">
    <citation type="submission" date="2007-03" db="EMBL/GenBank/DDBJ databases">
        <authorList>
            <person name="Stal L."/>
            <person name="Ferriera S."/>
            <person name="Johnson J."/>
            <person name="Kravitz S."/>
            <person name="Beeson K."/>
            <person name="Sutton G."/>
            <person name="Rogers Y.-H."/>
            <person name="Friedman R."/>
            <person name="Frazier M."/>
            <person name="Venter J.C."/>
        </authorList>
    </citation>
    <scope>NUCLEOTIDE SEQUENCE [LARGE SCALE GENOMIC DNA]</scope>
    <source>
        <strain evidence="1 2">CCY0110</strain>
    </source>
</reference>
<proteinExistence type="predicted"/>
<dbReference type="AlphaFoldDB" id="A3IHM7"/>
<protein>
    <submittedName>
        <fullName evidence="1">Uncharacterized protein</fullName>
    </submittedName>
</protein>
<evidence type="ECO:0000313" key="1">
    <source>
        <dbReference type="EMBL" id="EAZ93309.1"/>
    </source>
</evidence>
<evidence type="ECO:0000313" key="2">
    <source>
        <dbReference type="Proteomes" id="UP000003781"/>
    </source>
</evidence>
<organism evidence="1 2">
    <name type="scientific">Crocosphaera chwakensis CCY0110</name>
    <dbReference type="NCBI Taxonomy" id="391612"/>
    <lineage>
        <taxon>Bacteria</taxon>
        <taxon>Bacillati</taxon>
        <taxon>Cyanobacteriota</taxon>
        <taxon>Cyanophyceae</taxon>
        <taxon>Oscillatoriophycideae</taxon>
        <taxon>Chroococcales</taxon>
        <taxon>Aphanothecaceae</taxon>
        <taxon>Crocosphaera</taxon>
        <taxon>Crocosphaera chwakensis</taxon>
    </lineage>
</organism>